<evidence type="ECO:0000313" key="5">
    <source>
        <dbReference type="EMBL" id="QHC63887.1"/>
    </source>
</evidence>
<accession>A0ABX6H2G2</accession>
<evidence type="ECO:0000256" key="2">
    <source>
        <dbReference type="PROSITE-ProRule" id="PRU00335"/>
    </source>
</evidence>
<dbReference type="EMBL" id="CP047180">
    <property type="protein sequence ID" value="QHC63887.1"/>
    <property type="molecule type" value="Genomic_DNA"/>
</dbReference>
<sequence>MRDLVLRWGYRKVCMQDVADAAHVGKGTLYLHWSSKDELLDAVLVREAGRIDAELGAALLRRPELVAFGLTAAMLYHGTMAVPLLGAYNRGDSAVLGTRGARPGAPDRLGLSLVSRLSDPGYLGALSRHHLVLGDARSESGRLAVGAVVGGFVLRPEGAGDADRNGDCARLLGTVLQRSFGQPTHDRHAEYAAAVAETVSPEGRWTAPPASPRTAEGSRPA</sequence>
<dbReference type="PROSITE" id="PS50977">
    <property type="entry name" value="HTH_TETR_2"/>
    <property type="match status" value="1"/>
</dbReference>
<evidence type="ECO:0000259" key="4">
    <source>
        <dbReference type="PROSITE" id="PS50977"/>
    </source>
</evidence>
<name>A0ABX6H2G2_9MICO</name>
<keyword evidence="1 2" id="KW-0238">DNA-binding</keyword>
<evidence type="ECO:0000256" key="1">
    <source>
        <dbReference type="ARBA" id="ARBA00023125"/>
    </source>
</evidence>
<dbReference type="Pfam" id="PF00440">
    <property type="entry name" value="TetR_N"/>
    <property type="match status" value="1"/>
</dbReference>
<dbReference type="InterPro" id="IPR001647">
    <property type="entry name" value="HTH_TetR"/>
</dbReference>
<evidence type="ECO:0000313" key="6">
    <source>
        <dbReference type="Proteomes" id="UP000464597"/>
    </source>
</evidence>
<proteinExistence type="predicted"/>
<organism evidence="5 6">
    <name type="scientific">Rathayibacter festucae</name>
    <dbReference type="NCBI Taxonomy" id="110937"/>
    <lineage>
        <taxon>Bacteria</taxon>
        <taxon>Bacillati</taxon>
        <taxon>Actinomycetota</taxon>
        <taxon>Actinomycetes</taxon>
        <taxon>Micrococcales</taxon>
        <taxon>Microbacteriaceae</taxon>
        <taxon>Rathayibacter</taxon>
    </lineage>
</organism>
<feature type="DNA-binding region" description="H-T-H motif" evidence="2">
    <location>
        <begin position="14"/>
        <end position="33"/>
    </location>
</feature>
<evidence type="ECO:0000256" key="3">
    <source>
        <dbReference type="SAM" id="MobiDB-lite"/>
    </source>
</evidence>
<keyword evidence="6" id="KW-1185">Reference proteome</keyword>
<dbReference type="Gene3D" id="1.10.357.10">
    <property type="entry name" value="Tetracycline Repressor, domain 2"/>
    <property type="match status" value="1"/>
</dbReference>
<feature type="domain" description="HTH tetR-type" evidence="4">
    <location>
        <begin position="1"/>
        <end position="51"/>
    </location>
</feature>
<dbReference type="RefSeq" id="WP_159423427.1">
    <property type="nucleotide sequence ID" value="NZ_CP047180.1"/>
</dbReference>
<dbReference type="Proteomes" id="UP000464597">
    <property type="component" value="Chromosome"/>
</dbReference>
<protein>
    <submittedName>
        <fullName evidence="5">TetR family transcriptional regulator</fullName>
    </submittedName>
</protein>
<dbReference type="InterPro" id="IPR009057">
    <property type="entry name" value="Homeodomain-like_sf"/>
</dbReference>
<feature type="region of interest" description="Disordered" evidence="3">
    <location>
        <begin position="198"/>
        <end position="221"/>
    </location>
</feature>
<gene>
    <name evidence="5" type="ORF">GSU69_15165</name>
</gene>
<dbReference type="SUPFAM" id="SSF46689">
    <property type="entry name" value="Homeodomain-like"/>
    <property type="match status" value="1"/>
</dbReference>
<reference evidence="6" key="1">
    <citation type="submission" date="2019-12" db="EMBL/GenBank/DDBJ databases">
        <title>Complete and draft genome sequences of new strains and members of some known species of the genus Rathayibacter isolated from plants.</title>
        <authorList>
            <person name="Tarlachkov S.V."/>
            <person name="Starodumova I.P."/>
            <person name="Dorofeeva L.V."/>
            <person name="Prisyazhnaya N.V."/>
            <person name="Leyn S."/>
            <person name="Zlamal J."/>
            <person name="Elan M."/>
            <person name="Osterman A.L."/>
            <person name="Nadler S."/>
            <person name="Subbotin S.A."/>
            <person name="Evtushenko L.I."/>
        </authorList>
    </citation>
    <scope>NUCLEOTIDE SEQUENCE [LARGE SCALE GENOMIC DNA]</scope>
    <source>
        <strain evidence="6">VKM Ac-2802</strain>
    </source>
</reference>